<accession>A0A2W4W9Q7</accession>
<name>A0A2W4W9Q7_9CYAN</name>
<reference evidence="1 2" key="2">
    <citation type="submission" date="2018-06" db="EMBL/GenBank/DDBJ databases">
        <title>Metagenomic assembly of (sub)arctic Cyanobacteria and their associated microbiome from non-axenic cultures.</title>
        <authorList>
            <person name="Baurain D."/>
        </authorList>
    </citation>
    <scope>NUCLEOTIDE SEQUENCE [LARGE SCALE GENOMIC DNA]</scope>
    <source>
        <strain evidence="1">ULC066bin1</strain>
    </source>
</reference>
<evidence type="ECO:0000313" key="2">
    <source>
        <dbReference type="Proteomes" id="UP000249467"/>
    </source>
</evidence>
<reference evidence="1 2" key="1">
    <citation type="submission" date="2018-04" db="EMBL/GenBank/DDBJ databases">
        <authorList>
            <person name="Go L.Y."/>
            <person name="Mitchell J.A."/>
        </authorList>
    </citation>
    <scope>NUCLEOTIDE SEQUENCE [LARGE SCALE GENOMIC DNA]</scope>
    <source>
        <strain evidence="1">ULC066bin1</strain>
    </source>
</reference>
<comment type="caution">
    <text evidence="1">The sequence shown here is derived from an EMBL/GenBank/DDBJ whole genome shotgun (WGS) entry which is preliminary data.</text>
</comment>
<gene>
    <name evidence="1" type="ORF">DCF19_15825</name>
</gene>
<dbReference type="AlphaFoldDB" id="A0A2W4W9Q7"/>
<organism evidence="1 2">
    <name type="scientific">Pseudanabaena frigida</name>
    <dbReference type="NCBI Taxonomy" id="945775"/>
    <lineage>
        <taxon>Bacteria</taxon>
        <taxon>Bacillati</taxon>
        <taxon>Cyanobacteriota</taxon>
        <taxon>Cyanophyceae</taxon>
        <taxon>Pseudanabaenales</taxon>
        <taxon>Pseudanabaenaceae</taxon>
        <taxon>Pseudanabaena</taxon>
    </lineage>
</organism>
<protein>
    <submittedName>
        <fullName evidence="1">Uncharacterized protein</fullName>
    </submittedName>
</protein>
<proteinExistence type="predicted"/>
<sequence>MSNTEFDLLNSEIWNCDKLLEFRCPQSWAGLTETSNQTERYCQTCQKNVHLCSTPNEFIAKGKLGHCVAIPIELTPSHALIPIVVGSPNQEKVRKWHEASQKSSTWWLSVLSQKTFFTALTSNLALTAVRRIMASNKFRIRSNLFR</sequence>
<dbReference type="EMBL" id="QBML01000022">
    <property type="protein sequence ID" value="PZO38669.1"/>
    <property type="molecule type" value="Genomic_DNA"/>
</dbReference>
<evidence type="ECO:0000313" key="1">
    <source>
        <dbReference type="EMBL" id="PZO38669.1"/>
    </source>
</evidence>
<dbReference type="Proteomes" id="UP000249467">
    <property type="component" value="Unassembled WGS sequence"/>
</dbReference>